<dbReference type="AlphaFoldDB" id="A0AAW1S9Q9"/>
<evidence type="ECO:0000313" key="2">
    <source>
        <dbReference type="EMBL" id="KAK9842993.1"/>
    </source>
</evidence>
<accession>A0AAW1S9Q9</accession>
<comment type="caution">
    <text evidence="2">The sequence shown here is derived from an EMBL/GenBank/DDBJ whole genome shotgun (WGS) entry which is preliminary data.</text>
</comment>
<dbReference type="EMBL" id="JALJOS010000002">
    <property type="protein sequence ID" value="KAK9842993.1"/>
    <property type="molecule type" value="Genomic_DNA"/>
</dbReference>
<feature type="domain" description="AB hydrolase-1" evidence="1">
    <location>
        <begin position="42"/>
        <end position="279"/>
    </location>
</feature>
<sequence length="334" mass="37450">MDPSHFSQPSHVSRPETTGHVQLRDLSIYFELRGLKHEQKVVLLNPLACTAKFYGGLADALATQHQVLTFDYRGVGKSSRPPGRDWTSQLMARDALQLLDQVWPGEAVHVAGVSMGGFIAQKLAVPLVQQCRLASLCLLVASASYLPHLHLPLFMYDVASSFLFGGPPRKVLERSRRSQNLFLKFFAPGVEKRPATASDGHESTMGKLWIDRWLSESTEWFCIDDHKCCAAQIRLCVRHKTTKEELAILRKSQVAITVYVAMKDKTVLRSAQEKMARKLGAVAYHAKARHLGIVDDFDNLVNLLLITINSATRPETLQELLNKENLKPQVHNHL</sequence>
<name>A0AAW1S9Q9_9CHLO</name>
<dbReference type="SUPFAM" id="SSF53474">
    <property type="entry name" value="alpha/beta-Hydrolases"/>
    <property type="match status" value="1"/>
</dbReference>
<evidence type="ECO:0000313" key="3">
    <source>
        <dbReference type="Proteomes" id="UP001438707"/>
    </source>
</evidence>
<dbReference type="PANTHER" id="PTHR43433">
    <property type="entry name" value="HYDROLASE, ALPHA/BETA FOLD FAMILY PROTEIN"/>
    <property type="match status" value="1"/>
</dbReference>
<reference evidence="2 3" key="1">
    <citation type="journal article" date="2024" name="Nat. Commun.">
        <title>Phylogenomics reveals the evolutionary origins of lichenization in chlorophyte algae.</title>
        <authorList>
            <person name="Puginier C."/>
            <person name="Libourel C."/>
            <person name="Otte J."/>
            <person name="Skaloud P."/>
            <person name="Haon M."/>
            <person name="Grisel S."/>
            <person name="Petersen M."/>
            <person name="Berrin J.G."/>
            <person name="Delaux P.M."/>
            <person name="Dal Grande F."/>
            <person name="Keller J."/>
        </authorList>
    </citation>
    <scope>NUCLEOTIDE SEQUENCE [LARGE SCALE GENOMIC DNA]</scope>
    <source>
        <strain evidence="2 3">SAG 2145</strain>
    </source>
</reference>
<organism evidence="2 3">
    <name type="scientific">Apatococcus lobatus</name>
    <dbReference type="NCBI Taxonomy" id="904363"/>
    <lineage>
        <taxon>Eukaryota</taxon>
        <taxon>Viridiplantae</taxon>
        <taxon>Chlorophyta</taxon>
        <taxon>core chlorophytes</taxon>
        <taxon>Trebouxiophyceae</taxon>
        <taxon>Chlorellales</taxon>
        <taxon>Chlorellaceae</taxon>
        <taxon>Apatococcus</taxon>
    </lineage>
</organism>
<dbReference type="InterPro" id="IPR029058">
    <property type="entry name" value="AB_hydrolase_fold"/>
</dbReference>
<keyword evidence="3" id="KW-1185">Reference proteome</keyword>
<gene>
    <name evidence="2" type="ORF">WJX74_005410</name>
</gene>
<dbReference type="Gene3D" id="3.40.50.1820">
    <property type="entry name" value="alpha/beta hydrolase"/>
    <property type="match status" value="1"/>
</dbReference>
<dbReference type="PANTHER" id="PTHR43433:SF5">
    <property type="entry name" value="AB HYDROLASE-1 DOMAIN-CONTAINING PROTEIN"/>
    <property type="match status" value="1"/>
</dbReference>
<protein>
    <recommendedName>
        <fullName evidence="1">AB hydrolase-1 domain-containing protein</fullName>
    </recommendedName>
</protein>
<dbReference type="InterPro" id="IPR050471">
    <property type="entry name" value="AB_hydrolase"/>
</dbReference>
<evidence type="ECO:0000259" key="1">
    <source>
        <dbReference type="Pfam" id="PF12697"/>
    </source>
</evidence>
<dbReference type="Pfam" id="PF12697">
    <property type="entry name" value="Abhydrolase_6"/>
    <property type="match status" value="1"/>
</dbReference>
<dbReference type="InterPro" id="IPR000073">
    <property type="entry name" value="AB_hydrolase_1"/>
</dbReference>
<dbReference type="Proteomes" id="UP001438707">
    <property type="component" value="Unassembled WGS sequence"/>
</dbReference>
<proteinExistence type="predicted"/>